<feature type="region of interest" description="Disordered" evidence="1">
    <location>
        <begin position="291"/>
        <end position="316"/>
    </location>
</feature>
<keyword evidence="5" id="KW-1185">Reference proteome</keyword>
<feature type="signal peptide" evidence="3">
    <location>
        <begin position="1"/>
        <end position="18"/>
    </location>
</feature>
<evidence type="ECO:0000256" key="3">
    <source>
        <dbReference type="SAM" id="SignalP"/>
    </source>
</evidence>
<evidence type="ECO:0000313" key="5">
    <source>
        <dbReference type="Proteomes" id="UP001211907"/>
    </source>
</evidence>
<comment type="caution">
    <text evidence="4">The sequence shown here is derived from an EMBL/GenBank/DDBJ whole genome shotgun (WGS) entry which is preliminary data.</text>
</comment>
<keyword evidence="2" id="KW-1133">Transmembrane helix</keyword>
<proteinExistence type="predicted"/>
<protein>
    <submittedName>
        <fullName evidence="4">Uncharacterized protein</fullName>
    </submittedName>
</protein>
<dbReference type="Proteomes" id="UP001211907">
    <property type="component" value="Unassembled WGS sequence"/>
</dbReference>
<keyword evidence="2" id="KW-0472">Membrane</keyword>
<gene>
    <name evidence="4" type="ORF">HK100_006728</name>
</gene>
<evidence type="ECO:0000256" key="2">
    <source>
        <dbReference type="SAM" id="Phobius"/>
    </source>
</evidence>
<organism evidence="4 5">
    <name type="scientific">Physocladia obscura</name>
    <dbReference type="NCBI Taxonomy" id="109957"/>
    <lineage>
        <taxon>Eukaryota</taxon>
        <taxon>Fungi</taxon>
        <taxon>Fungi incertae sedis</taxon>
        <taxon>Chytridiomycota</taxon>
        <taxon>Chytridiomycota incertae sedis</taxon>
        <taxon>Chytridiomycetes</taxon>
        <taxon>Chytridiales</taxon>
        <taxon>Chytriomycetaceae</taxon>
        <taxon>Physocladia</taxon>
    </lineage>
</organism>
<dbReference type="AlphaFoldDB" id="A0AAD5T5B4"/>
<feature type="compositionally biased region" description="Basic and acidic residues" evidence="1">
    <location>
        <begin position="298"/>
        <end position="310"/>
    </location>
</feature>
<feature type="chain" id="PRO_5042063955" evidence="3">
    <location>
        <begin position="19"/>
        <end position="439"/>
    </location>
</feature>
<name>A0AAD5T5B4_9FUNG</name>
<feature type="region of interest" description="Disordered" evidence="1">
    <location>
        <begin position="399"/>
        <end position="418"/>
    </location>
</feature>
<evidence type="ECO:0000256" key="1">
    <source>
        <dbReference type="SAM" id="MobiDB-lite"/>
    </source>
</evidence>
<feature type="transmembrane region" description="Helical" evidence="2">
    <location>
        <begin position="228"/>
        <end position="250"/>
    </location>
</feature>
<accession>A0AAD5T5B4</accession>
<feature type="compositionally biased region" description="Basic and acidic residues" evidence="1">
    <location>
        <begin position="399"/>
        <end position="408"/>
    </location>
</feature>
<feature type="region of interest" description="Disordered" evidence="1">
    <location>
        <begin position="331"/>
        <end position="370"/>
    </location>
</feature>
<reference evidence="4" key="1">
    <citation type="submission" date="2020-05" db="EMBL/GenBank/DDBJ databases">
        <title>Phylogenomic resolution of chytrid fungi.</title>
        <authorList>
            <person name="Stajich J.E."/>
            <person name="Amses K."/>
            <person name="Simmons R."/>
            <person name="Seto K."/>
            <person name="Myers J."/>
            <person name="Bonds A."/>
            <person name="Quandt C.A."/>
            <person name="Barry K."/>
            <person name="Liu P."/>
            <person name="Grigoriev I."/>
            <person name="Longcore J.E."/>
            <person name="James T.Y."/>
        </authorList>
    </citation>
    <scope>NUCLEOTIDE SEQUENCE</scope>
    <source>
        <strain evidence="4">JEL0513</strain>
    </source>
</reference>
<dbReference type="EMBL" id="JADGJH010000313">
    <property type="protein sequence ID" value="KAJ3131149.1"/>
    <property type="molecule type" value="Genomic_DNA"/>
</dbReference>
<keyword evidence="2" id="KW-0812">Transmembrane</keyword>
<evidence type="ECO:0000313" key="4">
    <source>
        <dbReference type="EMBL" id="KAJ3131149.1"/>
    </source>
</evidence>
<sequence length="439" mass="47958">MEVGTLLSILAVATGTAACPQCTDLPITNVCSDPPNMATFWSQGQIVNNLGATFGDLHSISNKYITTQSGATLGSVSFTFGNSSQFIYADLNVYGKCTPTWGYDYDGIQLIVASQQIDVTFDVHIQMFINGTCTAVDGNQDVVFHSADIARFSAVDEYESFVMPFSQAGIDRTRIKSWLITNVSPAGSTLQLGCSSLYTTTSIPSDGSVDNTTATTVSSTSASVSSPMIPVVVTLIVVLLLAFGWCIWWHRRRRMNNPSKYEPSDSSDEMQDSLIERTNMNTRLNIALNGRHPSNYYHNEDGSNDDEHQLGGEADDSYSFDASLQRKQLSSYPSLMRPPSEALPKTPVSQSSQNQSVISAPSIPRPSARLDIPRSGIAADARVDSPKVYQLPEIHIRSGRKGDERAADRTASMTSSIGSSWRGLKDDLMDIFFKYKNQK</sequence>
<keyword evidence="3" id="KW-0732">Signal</keyword>